<sequence length="574" mass="64524">MEGVHCDCKDTPGNYAPSRLLKLDEYSQGPPKIRLCSPDEPTPYAVLSYCWGGDQAHKTTSATLAANYIDVQWDSLPRSIQDAIQVTLNIGLQYLWVDSICIIQDNDIDKQREIACMPRVYNESVVTIIAARAKSAQEGFLHRLDTSNYKDNLFKIGFKCEHGTSEHAFLVKEEQYRYNYGESDPIDSRAWTLQESYLSKRIIRYGSKQCSMICQCSQSKPQIVDGWVLDQSYDAPEIRNMIFPEPKLNVNPEDIAKWKHYYKEEHGVDPIEFKEDTGEDDIYNSWRELVMNYSTRSLTVPADRILAISGLADRISPAIQSRYVAGHWENHLPRDLLWEISSASLAMRPTTYQGPSWSWTSVNGSVVSFNYMSEDAATLKILGVEIELCDSLAPFGAVKSGLLRAQGKLANARWNGTELLLLKDGKALPLASRHVIASCLVPDTLDEEFIRIWNYSQSPWDPLVAQYANATATANAKMPTSSEYDMYLLEVFPAGATTGFGTELGESKGLILKDTAAGGSGPGTNTPRRLRRVGLFNFTNDSRDSEVSVRDWDAYIANQRNCFDDCELEEIIIE</sequence>
<gene>
    <name evidence="1" type="ORF">F4821DRAFT_16483</name>
</gene>
<proteinExistence type="predicted"/>
<organism evidence="1 2">
    <name type="scientific">Hypoxylon rubiginosum</name>
    <dbReference type="NCBI Taxonomy" id="110542"/>
    <lineage>
        <taxon>Eukaryota</taxon>
        <taxon>Fungi</taxon>
        <taxon>Dikarya</taxon>
        <taxon>Ascomycota</taxon>
        <taxon>Pezizomycotina</taxon>
        <taxon>Sordariomycetes</taxon>
        <taxon>Xylariomycetidae</taxon>
        <taxon>Xylariales</taxon>
        <taxon>Hypoxylaceae</taxon>
        <taxon>Hypoxylon</taxon>
    </lineage>
</organism>
<name>A0ACC0CNL1_9PEZI</name>
<protein>
    <submittedName>
        <fullName evidence="1">Heterokaryon incompatibility protein-domain-containing protein</fullName>
    </submittedName>
</protein>
<keyword evidence="2" id="KW-1185">Reference proteome</keyword>
<accession>A0ACC0CNL1</accession>
<reference evidence="1 2" key="1">
    <citation type="journal article" date="2022" name="New Phytol.">
        <title>Ecological generalism drives hyperdiversity of secondary metabolite gene clusters in xylarialean endophytes.</title>
        <authorList>
            <person name="Franco M.E.E."/>
            <person name="Wisecaver J.H."/>
            <person name="Arnold A.E."/>
            <person name="Ju Y.M."/>
            <person name="Slot J.C."/>
            <person name="Ahrendt S."/>
            <person name="Moore L.P."/>
            <person name="Eastman K.E."/>
            <person name="Scott K."/>
            <person name="Konkel Z."/>
            <person name="Mondo S.J."/>
            <person name="Kuo A."/>
            <person name="Hayes R.D."/>
            <person name="Haridas S."/>
            <person name="Andreopoulos B."/>
            <person name="Riley R."/>
            <person name="LaButti K."/>
            <person name="Pangilinan J."/>
            <person name="Lipzen A."/>
            <person name="Amirebrahimi M."/>
            <person name="Yan J."/>
            <person name="Adam C."/>
            <person name="Keymanesh K."/>
            <person name="Ng V."/>
            <person name="Louie K."/>
            <person name="Northen T."/>
            <person name="Drula E."/>
            <person name="Henrissat B."/>
            <person name="Hsieh H.M."/>
            <person name="Youens-Clark K."/>
            <person name="Lutzoni F."/>
            <person name="Miadlikowska J."/>
            <person name="Eastwood D.C."/>
            <person name="Hamelin R.C."/>
            <person name="Grigoriev I.V."/>
            <person name="U'Ren J.M."/>
        </authorList>
    </citation>
    <scope>NUCLEOTIDE SEQUENCE [LARGE SCALE GENOMIC DNA]</scope>
    <source>
        <strain evidence="1 2">ER1909</strain>
    </source>
</reference>
<dbReference type="EMBL" id="MU394383">
    <property type="protein sequence ID" value="KAI6081912.1"/>
    <property type="molecule type" value="Genomic_DNA"/>
</dbReference>
<evidence type="ECO:0000313" key="1">
    <source>
        <dbReference type="EMBL" id="KAI6081912.1"/>
    </source>
</evidence>
<comment type="caution">
    <text evidence="1">The sequence shown here is derived from an EMBL/GenBank/DDBJ whole genome shotgun (WGS) entry which is preliminary data.</text>
</comment>
<evidence type="ECO:0000313" key="2">
    <source>
        <dbReference type="Proteomes" id="UP001497680"/>
    </source>
</evidence>
<dbReference type="Proteomes" id="UP001497680">
    <property type="component" value="Unassembled WGS sequence"/>
</dbReference>